<dbReference type="GO" id="GO:0016787">
    <property type="term" value="F:hydrolase activity"/>
    <property type="evidence" value="ECO:0007669"/>
    <property type="project" value="UniProtKB-KW"/>
</dbReference>
<dbReference type="PANTHER" id="PTHR37017:SF11">
    <property type="entry name" value="ESTERASE_LIPASE_THIOESTERASE DOMAIN-CONTAINING PROTEIN"/>
    <property type="match status" value="1"/>
</dbReference>
<dbReference type="InterPro" id="IPR000073">
    <property type="entry name" value="AB_hydrolase_1"/>
</dbReference>
<keyword evidence="2" id="KW-0378">Hydrolase</keyword>
<dbReference type="Gene3D" id="3.40.50.1820">
    <property type="entry name" value="alpha/beta hydrolase"/>
    <property type="match status" value="1"/>
</dbReference>
<sequence length="233" mass="25359">MSTEISKKNIILVHGAFADRSGWKAVYKLLKAQGYPVTIVQLPLTGLQDDVKALSLALDRSAASSVLVAHSWGGTVITEAGVHPKVDALVYLAAFQPDTNENTYQWFSSVEPAAENGILPPDDKGYVYYDKTKFHAGFCADLDVEEADFLADAQQPLAGAAFEAIITEAAWRTKPAFAVVAKNDNSLSPIIQRKMYERSNTSFVEVESSHAVYISHPEDVVNRIITAAEGINN</sequence>
<dbReference type="SUPFAM" id="SSF53474">
    <property type="entry name" value="alpha/beta-Hydrolases"/>
    <property type="match status" value="1"/>
</dbReference>
<evidence type="ECO:0000313" key="3">
    <source>
        <dbReference type="Proteomes" id="UP001221558"/>
    </source>
</evidence>
<reference evidence="2 3" key="1">
    <citation type="submission" date="2023-02" db="EMBL/GenBank/DDBJ databases">
        <title>Genome sequence of Sphingobacterium sp. KACC 22765.</title>
        <authorList>
            <person name="Kim S."/>
            <person name="Heo J."/>
            <person name="Kwon S.-W."/>
        </authorList>
    </citation>
    <scope>NUCLEOTIDE SEQUENCE [LARGE SCALE GENOMIC DNA]</scope>
    <source>
        <strain evidence="2 3">KACC 22765</strain>
    </source>
</reference>
<accession>A0ABY7WB62</accession>
<dbReference type="Proteomes" id="UP001221558">
    <property type="component" value="Chromosome"/>
</dbReference>
<dbReference type="InterPro" id="IPR052897">
    <property type="entry name" value="Sec-Metab_Biosynth_Hydrolase"/>
</dbReference>
<keyword evidence="3" id="KW-1185">Reference proteome</keyword>
<organism evidence="2 3">
    <name type="scientific">Sphingobacterium oryzagri</name>
    <dbReference type="NCBI Taxonomy" id="3025669"/>
    <lineage>
        <taxon>Bacteria</taxon>
        <taxon>Pseudomonadati</taxon>
        <taxon>Bacteroidota</taxon>
        <taxon>Sphingobacteriia</taxon>
        <taxon>Sphingobacteriales</taxon>
        <taxon>Sphingobacteriaceae</taxon>
        <taxon>Sphingobacterium</taxon>
    </lineage>
</organism>
<protein>
    <submittedName>
        <fullName evidence="2">Alpha/beta hydrolase</fullName>
    </submittedName>
</protein>
<proteinExistence type="predicted"/>
<evidence type="ECO:0000313" key="2">
    <source>
        <dbReference type="EMBL" id="WDF66873.1"/>
    </source>
</evidence>
<feature type="domain" description="AB hydrolase-1" evidence="1">
    <location>
        <begin position="10"/>
        <end position="222"/>
    </location>
</feature>
<gene>
    <name evidence="2" type="ORF">PQ465_11205</name>
</gene>
<dbReference type="InterPro" id="IPR029058">
    <property type="entry name" value="AB_hydrolase_fold"/>
</dbReference>
<dbReference type="Pfam" id="PF12697">
    <property type="entry name" value="Abhydrolase_6"/>
    <property type="match status" value="1"/>
</dbReference>
<dbReference type="RefSeq" id="WP_274265613.1">
    <property type="nucleotide sequence ID" value="NZ_CP117880.1"/>
</dbReference>
<name>A0ABY7WB62_9SPHI</name>
<evidence type="ECO:0000259" key="1">
    <source>
        <dbReference type="Pfam" id="PF12697"/>
    </source>
</evidence>
<dbReference type="EMBL" id="CP117880">
    <property type="protein sequence ID" value="WDF66873.1"/>
    <property type="molecule type" value="Genomic_DNA"/>
</dbReference>
<dbReference type="PANTHER" id="PTHR37017">
    <property type="entry name" value="AB HYDROLASE-1 DOMAIN-CONTAINING PROTEIN-RELATED"/>
    <property type="match status" value="1"/>
</dbReference>